<name>A0ABV6HFZ7_9SPHI</name>
<evidence type="ECO:0000256" key="2">
    <source>
        <dbReference type="ARBA" id="ARBA00023110"/>
    </source>
</evidence>
<evidence type="ECO:0000259" key="5">
    <source>
        <dbReference type="PROSITE" id="PS50059"/>
    </source>
</evidence>
<feature type="domain" description="PPIase FKBP-type" evidence="5">
    <location>
        <begin position="218"/>
        <end position="300"/>
    </location>
</feature>
<comment type="caution">
    <text evidence="6">The sequence shown here is derived from an EMBL/GenBank/DDBJ whole genome shotgun (WGS) entry which is preliminary data.</text>
</comment>
<organism evidence="6 7">
    <name type="scientific">Olivibacter oleidegradans</name>
    <dbReference type="NCBI Taxonomy" id="760123"/>
    <lineage>
        <taxon>Bacteria</taxon>
        <taxon>Pseudomonadati</taxon>
        <taxon>Bacteroidota</taxon>
        <taxon>Sphingobacteriia</taxon>
        <taxon>Sphingobacteriales</taxon>
        <taxon>Sphingobacteriaceae</taxon>
        <taxon>Olivibacter</taxon>
    </lineage>
</organism>
<keyword evidence="2 3" id="KW-0697">Rotamase</keyword>
<keyword evidence="7" id="KW-1185">Reference proteome</keyword>
<accession>A0ABV6HFZ7</accession>
<dbReference type="InterPro" id="IPR046357">
    <property type="entry name" value="PPIase_dom_sf"/>
</dbReference>
<dbReference type="GO" id="GO:0003755">
    <property type="term" value="F:peptidyl-prolyl cis-trans isomerase activity"/>
    <property type="evidence" value="ECO:0007669"/>
    <property type="project" value="UniProtKB-EC"/>
</dbReference>
<dbReference type="Gene3D" id="3.10.50.40">
    <property type="match status" value="2"/>
</dbReference>
<proteinExistence type="inferred from homology"/>
<reference evidence="6 7" key="1">
    <citation type="submission" date="2024-09" db="EMBL/GenBank/DDBJ databases">
        <authorList>
            <person name="Sun Q."/>
            <person name="Mori K."/>
        </authorList>
    </citation>
    <scope>NUCLEOTIDE SEQUENCE [LARGE SCALE GENOMIC DNA]</scope>
    <source>
        <strain evidence="6 7">CCM 7765</strain>
    </source>
</reference>
<evidence type="ECO:0000256" key="1">
    <source>
        <dbReference type="ARBA" id="ARBA00000971"/>
    </source>
</evidence>
<comment type="catalytic activity">
    <reaction evidence="1 3 4">
        <text>[protein]-peptidylproline (omega=180) = [protein]-peptidylproline (omega=0)</text>
        <dbReference type="Rhea" id="RHEA:16237"/>
        <dbReference type="Rhea" id="RHEA-COMP:10747"/>
        <dbReference type="Rhea" id="RHEA-COMP:10748"/>
        <dbReference type="ChEBI" id="CHEBI:83833"/>
        <dbReference type="ChEBI" id="CHEBI:83834"/>
        <dbReference type="EC" id="5.2.1.8"/>
    </reaction>
</comment>
<keyword evidence="3 4" id="KW-0413">Isomerase</keyword>
<evidence type="ECO:0000256" key="3">
    <source>
        <dbReference type="PROSITE-ProRule" id="PRU00277"/>
    </source>
</evidence>
<dbReference type="EMBL" id="JBHLWO010000001">
    <property type="protein sequence ID" value="MFC0317779.1"/>
    <property type="molecule type" value="Genomic_DNA"/>
</dbReference>
<evidence type="ECO:0000313" key="7">
    <source>
        <dbReference type="Proteomes" id="UP001589774"/>
    </source>
</evidence>
<dbReference type="RefSeq" id="WP_377476809.1">
    <property type="nucleotide sequence ID" value="NZ_JBHLWO010000001.1"/>
</dbReference>
<dbReference type="PROSITE" id="PS50059">
    <property type="entry name" value="FKBP_PPIASE"/>
    <property type="match status" value="1"/>
</dbReference>
<dbReference type="SUPFAM" id="SSF54534">
    <property type="entry name" value="FKBP-like"/>
    <property type="match status" value="1"/>
</dbReference>
<gene>
    <name evidence="6" type="ORF">ACFFI0_05640</name>
</gene>
<dbReference type="EC" id="5.2.1.8" evidence="4"/>
<dbReference type="Proteomes" id="UP001589774">
    <property type="component" value="Unassembled WGS sequence"/>
</dbReference>
<dbReference type="Pfam" id="PF00254">
    <property type="entry name" value="FKBP_C"/>
    <property type="match status" value="1"/>
</dbReference>
<evidence type="ECO:0000313" key="6">
    <source>
        <dbReference type="EMBL" id="MFC0317779.1"/>
    </source>
</evidence>
<evidence type="ECO:0000256" key="4">
    <source>
        <dbReference type="RuleBase" id="RU003915"/>
    </source>
</evidence>
<sequence length="303" mass="33468">MSLFAACKKQEYQSIEELDAVSIDSYIRANNLTVQPLGNTGMYYQILEEGKGNDIDYTGRYALVYTVRSLDGVYSVTDTFASASRYFDYLGYFLGAAPQGTAISTSPAYQQQIEREEGLKMAIRSMLKKTDGQIRVLIPSRLLPYGRNGNTDLGIPSNASMDYVIRVIDSASMPAYEDLSIRKRMQAAGLDTADFTKTETGIYYQITEQGDGNPITVDSTITCSYKLHLMNGTELESQDSARFLISGLAVNAWKEILPKINQGGTVRFLTPSTQAYGYSGSSSTPPFTALDFEISVRKTENDD</sequence>
<comment type="similarity">
    <text evidence="4">Belongs to the FKBP-type PPIase family.</text>
</comment>
<protein>
    <recommendedName>
        <fullName evidence="4">Peptidyl-prolyl cis-trans isomerase</fullName>
        <ecNumber evidence="4">5.2.1.8</ecNumber>
    </recommendedName>
</protein>
<dbReference type="InterPro" id="IPR001179">
    <property type="entry name" value="PPIase_FKBP_dom"/>
</dbReference>